<feature type="domain" description="EamA" evidence="6">
    <location>
        <begin position="11"/>
        <end position="123"/>
    </location>
</feature>
<feature type="transmembrane region" description="Helical" evidence="5">
    <location>
        <begin position="85"/>
        <end position="102"/>
    </location>
</feature>
<dbReference type="GeneID" id="9498855"/>
<keyword evidence="2 5" id="KW-0812">Transmembrane</keyword>
<feature type="transmembrane region" description="Helical" evidence="5">
    <location>
        <begin position="59"/>
        <end position="79"/>
    </location>
</feature>
<feature type="transmembrane region" description="Helical" evidence="5">
    <location>
        <begin position="35"/>
        <end position="52"/>
    </location>
</feature>
<feature type="transmembrane region" description="Helical" evidence="5">
    <location>
        <begin position="7"/>
        <end position="29"/>
    </location>
</feature>
<dbReference type="PANTHER" id="PTHR32322:SF2">
    <property type="entry name" value="EAMA DOMAIN-CONTAINING PROTEIN"/>
    <property type="match status" value="1"/>
</dbReference>
<feature type="transmembrane region" description="Helical" evidence="5">
    <location>
        <begin position="230"/>
        <end position="248"/>
    </location>
</feature>
<dbReference type="GO" id="GO:0016020">
    <property type="term" value="C:membrane"/>
    <property type="evidence" value="ECO:0007669"/>
    <property type="project" value="UniProtKB-SubCell"/>
</dbReference>
<evidence type="ECO:0000256" key="1">
    <source>
        <dbReference type="ARBA" id="ARBA00004141"/>
    </source>
</evidence>
<feature type="transmembrane region" description="Helical" evidence="5">
    <location>
        <begin position="254"/>
        <end position="271"/>
    </location>
</feature>
<dbReference type="HOGENOM" id="CLU_978689_0_0_2"/>
<dbReference type="InterPro" id="IPR037185">
    <property type="entry name" value="EmrE-like"/>
</dbReference>
<keyword evidence="4 5" id="KW-0472">Membrane</keyword>
<feature type="transmembrane region" description="Helical" evidence="5">
    <location>
        <begin position="109"/>
        <end position="129"/>
    </location>
</feature>
<gene>
    <name evidence="7" type="ordered locus">ASAC_0622</name>
</gene>
<feature type="transmembrane region" description="Helical" evidence="5">
    <location>
        <begin position="167"/>
        <end position="187"/>
    </location>
</feature>
<evidence type="ECO:0000256" key="3">
    <source>
        <dbReference type="ARBA" id="ARBA00022989"/>
    </source>
</evidence>
<accession>D9Q141</accession>
<dbReference type="OrthoDB" id="34518at2157"/>
<dbReference type="InterPro" id="IPR000620">
    <property type="entry name" value="EamA_dom"/>
</dbReference>
<dbReference type="KEGG" id="asc:ASAC_0622"/>
<feature type="transmembrane region" description="Helical" evidence="5">
    <location>
        <begin position="135"/>
        <end position="155"/>
    </location>
</feature>
<dbReference type="eggNOG" id="arCOG00271">
    <property type="taxonomic scope" value="Archaea"/>
</dbReference>
<evidence type="ECO:0000259" key="6">
    <source>
        <dbReference type="Pfam" id="PF00892"/>
    </source>
</evidence>
<dbReference type="InterPro" id="IPR050638">
    <property type="entry name" value="AA-Vitamin_Transporters"/>
</dbReference>
<dbReference type="SUPFAM" id="SSF103481">
    <property type="entry name" value="Multidrug resistance efflux transporter EmrE"/>
    <property type="match status" value="2"/>
</dbReference>
<organism evidence="7 8">
    <name type="scientific">Acidilobus saccharovorans (strain DSM 16705 / JCM 18335 / VKM B-2471 / 345-15)</name>
    <dbReference type="NCBI Taxonomy" id="666510"/>
    <lineage>
        <taxon>Archaea</taxon>
        <taxon>Thermoproteota</taxon>
        <taxon>Thermoprotei</taxon>
        <taxon>Acidilobales</taxon>
        <taxon>Acidilobaceae</taxon>
        <taxon>Acidilobus</taxon>
    </lineage>
</organism>
<dbReference type="AlphaFoldDB" id="D9Q141"/>
<name>D9Q141_ACIS3</name>
<feature type="domain" description="EamA" evidence="6">
    <location>
        <begin position="136"/>
        <end position="271"/>
    </location>
</feature>
<proteinExistence type="predicted"/>
<evidence type="ECO:0000256" key="2">
    <source>
        <dbReference type="ARBA" id="ARBA00022692"/>
    </source>
</evidence>
<dbReference type="Pfam" id="PF00892">
    <property type="entry name" value="EamA"/>
    <property type="match status" value="2"/>
</dbReference>
<protein>
    <submittedName>
        <fullName evidence="7">Predicted permease</fullName>
    </submittedName>
</protein>
<dbReference type="PANTHER" id="PTHR32322">
    <property type="entry name" value="INNER MEMBRANE TRANSPORTER"/>
    <property type="match status" value="1"/>
</dbReference>
<dbReference type="EMBL" id="CP001742">
    <property type="protein sequence ID" value="ADL19029.1"/>
    <property type="molecule type" value="Genomic_DNA"/>
</dbReference>
<comment type="subcellular location">
    <subcellularLocation>
        <location evidence="1">Membrane</location>
        <topology evidence="1">Multi-pass membrane protein</topology>
    </subcellularLocation>
</comment>
<dbReference type="InParanoid" id="D9Q141"/>
<evidence type="ECO:0000256" key="5">
    <source>
        <dbReference type="SAM" id="Phobius"/>
    </source>
</evidence>
<dbReference type="RefSeq" id="WP_013266541.1">
    <property type="nucleotide sequence ID" value="NC_014374.1"/>
</dbReference>
<evidence type="ECO:0000313" key="7">
    <source>
        <dbReference type="EMBL" id="ADL19029.1"/>
    </source>
</evidence>
<feature type="transmembrane region" description="Helical" evidence="5">
    <location>
        <begin position="199"/>
        <end position="218"/>
    </location>
</feature>
<evidence type="ECO:0000256" key="4">
    <source>
        <dbReference type="ARBA" id="ARBA00023136"/>
    </source>
</evidence>
<dbReference type="Proteomes" id="UP000000346">
    <property type="component" value="Chromosome"/>
</dbReference>
<keyword evidence="3 5" id="KW-1133">Transmembrane helix</keyword>
<sequence length="272" mass="28959">MDRASAGWLGLYVVGSALLYFFVKAGLAYAQPLEYTVLRFVLSAAVLLALTRSLTLNRYVALLAAASSVVWAWGLMLVLPATSASLSYFMPFVAIIMGFLALGERLDKWGAAGTAIGAVGVSLYAVESIRGRNTALGVGLTLFNTVLWAGYTVLYRKIAKMGKSVDMSSVNLSMFLLGTVMMLPFVALDPSPVRFNLTLIASLAWASTMGGALQFLSWSRLLERMSVSRVTLLSYLVPAAAAGIQAVMGEPPDPLQALGLGIMVLGAYVALR</sequence>
<evidence type="ECO:0000313" key="8">
    <source>
        <dbReference type="Proteomes" id="UP000000346"/>
    </source>
</evidence>
<dbReference type="STRING" id="666510.ASAC_0622"/>
<keyword evidence="8" id="KW-1185">Reference proteome</keyword>
<dbReference type="FunCoup" id="D9Q141">
    <property type="interactions" value="25"/>
</dbReference>
<reference evidence="7 8" key="1">
    <citation type="journal article" date="2010" name="Appl. Environ. Microbiol.">
        <title>The genome sequence of the crenarchaeon Acidilobus saccharovorans supports a new order, Acidilobales, and suggests an important ecological role in terrestrial acidic hot springs.</title>
        <authorList>
            <person name="Mardanov A.V."/>
            <person name="Svetlitchnyi V.A."/>
            <person name="Beletsky A.V."/>
            <person name="Prokofeva M.I."/>
            <person name="Bonch-Osmolovskaya E.A."/>
            <person name="Ravin N.V."/>
            <person name="Skryabin K.G."/>
        </authorList>
    </citation>
    <scope>NUCLEOTIDE SEQUENCE [LARGE SCALE GENOMIC DNA]</scope>
    <source>
        <strain evidence="8">DSM 16705 / JCM 18335 / VKM B-2471 / 345-15</strain>
    </source>
</reference>